<evidence type="ECO:0000313" key="2">
    <source>
        <dbReference type="Proteomes" id="UP001054945"/>
    </source>
</evidence>
<gene>
    <name evidence="1" type="ORF">CEXT_29921</name>
</gene>
<dbReference type="EMBL" id="BPLR01019109">
    <property type="protein sequence ID" value="GIZ04587.1"/>
    <property type="molecule type" value="Genomic_DNA"/>
</dbReference>
<proteinExistence type="predicted"/>
<protein>
    <submittedName>
        <fullName evidence="1">Uncharacterized protein</fullName>
    </submittedName>
</protein>
<keyword evidence="2" id="KW-1185">Reference proteome</keyword>
<dbReference type="AlphaFoldDB" id="A0AAV4YBH2"/>
<sequence>MCRIFPRRLRFRWCTISNHRKSTAAFRQNAQAGNLQLRYYDITKQLEPSYRPNIFPCSEGSHKYSVILSGSKPAGSYWVCCTRHALSHHHHARVTYSACVIRH</sequence>
<dbReference type="Proteomes" id="UP001054945">
    <property type="component" value="Unassembled WGS sequence"/>
</dbReference>
<accession>A0AAV4YBH2</accession>
<evidence type="ECO:0000313" key="1">
    <source>
        <dbReference type="EMBL" id="GIZ04587.1"/>
    </source>
</evidence>
<comment type="caution">
    <text evidence="1">The sequence shown here is derived from an EMBL/GenBank/DDBJ whole genome shotgun (WGS) entry which is preliminary data.</text>
</comment>
<organism evidence="1 2">
    <name type="scientific">Caerostris extrusa</name>
    <name type="common">Bark spider</name>
    <name type="synonym">Caerostris bankana</name>
    <dbReference type="NCBI Taxonomy" id="172846"/>
    <lineage>
        <taxon>Eukaryota</taxon>
        <taxon>Metazoa</taxon>
        <taxon>Ecdysozoa</taxon>
        <taxon>Arthropoda</taxon>
        <taxon>Chelicerata</taxon>
        <taxon>Arachnida</taxon>
        <taxon>Araneae</taxon>
        <taxon>Araneomorphae</taxon>
        <taxon>Entelegynae</taxon>
        <taxon>Araneoidea</taxon>
        <taxon>Araneidae</taxon>
        <taxon>Caerostris</taxon>
    </lineage>
</organism>
<reference evidence="1 2" key="1">
    <citation type="submission" date="2021-06" db="EMBL/GenBank/DDBJ databases">
        <title>Caerostris extrusa draft genome.</title>
        <authorList>
            <person name="Kono N."/>
            <person name="Arakawa K."/>
        </authorList>
    </citation>
    <scope>NUCLEOTIDE SEQUENCE [LARGE SCALE GENOMIC DNA]</scope>
</reference>
<name>A0AAV4YBH2_CAEEX</name>